<feature type="domain" description="Major facilitator superfamily (MFS) profile" evidence="7">
    <location>
        <begin position="1"/>
        <end position="383"/>
    </location>
</feature>
<evidence type="ECO:0000256" key="2">
    <source>
        <dbReference type="ARBA" id="ARBA00022475"/>
    </source>
</evidence>
<evidence type="ECO:0000313" key="8">
    <source>
        <dbReference type="EMBL" id="MBO1109587.1"/>
    </source>
</evidence>
<dbReference type="EMBL" id="JAFNAA010000021">
    <property type="protein sequence ID" value="MBO1109587.1"/>
    <property type="molecule type" value="Genomic_DNA"/>
</dbReference>
<keyword evidence="4 6" id="KW-1133">Transmembrane helix</keyword>
<dbReference type="InterPro" id="IPR036259">
    <property type="entry name" value="MFS_trans_sf"/>
</dbReference>
<dbReference type="GO" id="GO:0022857">
    <property type="term" value="F:transmembrane transporter activity"/>
    <property type="evidence" value="ECO:0007669"/>
    <property type="project" value="InterPro"/>
</dbReference>
<dbReference type="PROSITE" id="PS00216">
    <property type="entry name" value="SUGAR_TRANSPORT_1"/>
    <property type="match status" value="1"/>
</dbReference>
<comment type="caution">
    <text evidence="8">The sequence shown here is derived from an EMBL/GenBank/DDBJ whole genome shotgun (WGS) entry which is preliminary data.</text>
</comment>
<feature type="transmembrane region" description="Helical" evidence="6">
    <location>
        <begin position="42"/>
        <end position="63"/>
    </location>
</feature>
<feature type="transmembrane region" description="Helical" evidence="6">
    <location>
        <begin position="156"/>
        <end position="178"/>
    </location>
</feature>
<name>A0A8I2B6X2_PLESH</name>
<dbReference type="InterPro" id="IPR050189">
    <property type="entry name" value="MFS_Efflux_Transporters"/>
</dbReference>
<feature type="transmembrane region" description="Helical" evidence="6">
    <location>
        <begin position="296"/>
        <end position="316"/>
    </location>
</feature>
<dbReference type="NCBIfam" id="NF007782">
    <property type="entry name" value="PRK10473.1"/>
    <property type="match status" value="1"/>
</dbReference>
<evidence type="ECO:0000256" key="1">
    <source>
        <dbReference type="ARBA" id="ARBA00004651"/>
    </source>
</evidence>
<evidence type="ECO:0000313" key="9">
    <source>
        <dbReference type="Proteomes" id="UP000664658"/>
    </source>
</evidence>
<evidence type="ECO:0000259" key="7">
    <source>
        <dbReference type="PROSITE" id="PS50850"/>
    </source>
</evidence>
<evidence type="ECO:0000256" key="6">
    <source>
        <dbReference type="SAM" id="Phobius"/>
    </source>
</evidence>
<dbReference type="PROSITE" id="PS50850">
    <property type="entry name" value="MFS"/>
    <property type="match status" value="1"/>
</dbReference>
<feature type="transmembrane region" description="Helical" evidence="6">
    <location>
        <begin position="361"/>
        <end position="384"/>
    </location>
</feature>
<evidence type="ECO:0000256" key="4">
    <source>
        <dbReference type="ARBA" id="ARBA00022989"/>
    </source>
</evidence>
<evidence type="ECO:0000256" key="3">
    <source>
        <dbReference type="ARBA" id="ARBA00022692"/>
    </source>
</evidence>
<dbReference type="Proteomes" id="UP000664658">
    <property type="component" value="Unassembled WGS sequence"/>
</dbReference>
<keyword evidence="5 6" id="KW-0472">Membrane</keyword>
<dbReference type="PANTHER" id="PTHR43124">
    <property type="entry name" value="PURINE EFFLUX PUMP PBUE"/>
    <property type="match status" value="1"/>
</dbReference>
<keyword evidence="2" id="KW-1003">Cell membrane</keyword>
<feature type="transmembrane region" description="Helical" evidence="6">
    <location>
        <begin position="70"/>
        <end position="93"/>
    </location>
</feature>
<dbReference type="PANTHER" id="PTHR43124:SF3">
    <property type="entry name" value="CHLORAMPHENICOL EFFLUX PUMP RV0191"/>
    <property type="match status" value="1"/>
</dbReference>
<feature type="transmembrane region" description="Helical" evidence="6">
    <location>
        <begin position="199"/>
        <end position="221"/>
    </location>
</feature>
<feature type="transmembrane region" description="Helical" evidence="6">
    <location>
        <begin position="328"/>
        <end position="349"/>
    </location>
</feature>
<dbReference type="Pfam" id="PF07690">
    <property type="entry name" value="MFS_1"/>
    <property type="match status" value="1"/>
</dbReference>
<protein>
    <submittedName>
        <fullName evidence="8">MdtL family multidrug efflux MFS transporter</fullName>
    </submittedName>
</protein>
<feature type="transmembrane region" description="Helical" evidence="6">
    <location>
        <begin position="268"/>
        <end position="290"/>
    </location>
</feature>
<dbReference type="GO" id="GO:0005886">
    <property type="term" value="C:plasma membrane"/>
    <property type="evidence" value="ECO:0007669"/>
    <property type="project" value="UniProtKB-SubCell"/>
</dbReference>
<dbReference type="RefSeq" id="WP_207542640.1">
    <property type="nucleotide sequence ID" value="NZ_JAFNAA010000021.1"/>
</dbReference>
<dbReference type="Gene3D" id="1.20.1720.10">
    <property type="entry name" value="Multidrug resistance protein D"/>
    <property type="match status" value="1"/>
</dbReference>
<dbReference type="InterPro" id="IPR020846">
    <property type="entry name" value="MFS_dom"/>
</dbReference>
<evidence type="ECO:0000256" key="5">
    <source>
        <dbReference type="ARBA" id="ARBA00023136"/>
    </source>
</evidence>
<keyword evidence="3 6" id="KW-0812">Transmembrane</keyword>
<feature type="transmembrane region" description="Helical" evidence="6">
    <location>
        <begin position="128"/>
        <end position="150"/>
    </location>
</feature>
<gene>
    <name evidence="8" type="ORF">J2R62_15485</name>
</gene>
<organism evidence="8 9">
    <name type="scientific">Plesiomonas shigelloides</name>
    <name type="common">Aeromonas shigelloides</name>
    <dbReference type="NCBI Taxonomy" id="703"/>
    <lineage>
        <taxon>Bacteria</taxon>
        <taxon>Pseudomonadati</taxon>
        <taxon>Pseudomonadota</taxon>
        <taxon>Gammaproteobacteria</taxon>
        <taxon>Enterobacterales</taxon>
        <taxon>Enterobacteriaceae</taxon>
        <taxon>Plesiomonas</taxon>
    </lineage>
</organism>
<accession>A0A8I2B6X2</accession>
<dbReference type="InterPro" id="IPR011701">
    <property type="entry name" value="MFS"/>
</dbReference>
<feature type="transmembrane region" description="Helical" evidence="6">
    <location>
        <begin position="241"/>
        <end position="261"/>
    </location>
</feature>
<sequence length="393" mass="42914">MRIFLLCCFWMIILYPVGIDLYLVAVPHIADSLHADDAQIHTAFSIYLFGMAATVLIGGVIADRYGRRRVVLAGALLFTIASLVAATASHIYGFYVGRFWQGAGAGALYIMSFTILRDVLSQERLASALAMINGVICVIPVLAPVLGYIILSHSSWRGIFITMASIAICCGLINLVLLKETRPVIPHQRGLSTSFAVLRAPRFMLLSLLTSASVTNILVYVSVSPLLLMKQLGFTSEQYSIVMMVMAGVSMGTSFLTPLLLRCFGSHNVLAFSHLAYLLALLSLIGSWHLNGNIELLLLAFSLICIGFSCGFGIAMGDALNECQQDNVAFASAILCIMQISLSGLYIWLMGYLEFTPSEMLMYSLLVSLLSYLAVKVLVPWFMVNHPNQLRGS</sequence>
<feature type="transmembrane region" description="Helical" evidence="6">
    <location>
        <begin position="99"/>
        <end position="116"/>
    </location>
</feature>
<dbReference type="InterPro" id="IPR005829">
    <property type="entry name" value="Sugar_transporter_CS"/>
</dbReference>
<dbReference type="SUPFAM" id="SSF103473">
    <property type="entry name" value="MFS general substrate transporter"/>
    <property type="match status" value="1"/>
</dbReference>
<dbReference type="CDD" id="cd17320">
    <property type="entry name" value="MFS_MdfA_MDR_like"/>
    <property type="match status" value="1"/>
</dbReference>
<reference evidence="8" key="1">
    <citation type="submission" date="2021-03" db="EMBL/GenBank/DDBJ databases">
        <title>Plesiomonas shigelloides zfcc0051, isolated from zebrafish feces.</title>
        <authorList>
            <person name="Vanderhoek Z."/>
            <person name="Gaulke C."/>
        </authorList>
    </citation>
    <scope>NUCLEOTIDE SEQUENCE</scope>
    <source>
        <strain evidence="8">Zfcc0051</strain>
    </source>
</reference>
<comment type="subcellular location">
    <subcellularLocation>
        <location evidence="1">Cell membrane</location>
        <topology evidence="1">Multi-pass membrane protein</topology>
    </subcellularLocation>
</comment>
<proteinExistence type="predicted"/>
<dbReference type="AlphaFoldDB" id="A0A8I2B6X2"/>